<evidence type="ECO:0000256" key="2">
    <source>
        <dbReference type="ARBA" id="ARBA00023002"/>
    </source>
</evidence>
<dbReference type="SUPFAM" id="SSF51735">
    <property type="entry name" value="NAD(P)-binding Rossmann-fold domains"/>
    <property type="match status" value="1"/>
</dbReference>
<keyword evidence="5" id="KW-1185">Reference proteome</keyword>
<accession>A0A1I4D8R7</accession>
<dbReference type="PANTHER" id="PTHR43008">
    <property type="entry name" value="BENZIL REDUCTASE"/>
    <property type="match status" value="1"/>
</dbReference>
<dbReference type="PRINTS" id="PR00081">
    <property type="entry name" value="GDHRDH"/>
</dbReference>
<dbReference type="CDD" id="cd05233">
    <property type="entry name" value="SDR_c"/>
    <property type="match status" value="1"/>
</dbReference>
<dbReference type="InterPro" id="IPR002347">
    <property type="entry name" value="SDR_fam"/>
</dbReference>
<dbReference type="Gene3D" id="3.40.50.720">
    <property type="entry name" value="NAD(P)-binding Rossmann-like Domain"/>
    <property type="match status" value="1"/>
</dbReference>
<evidence type="ECO:0000313" key="4">
    <source>
        <dbReference type="EMBL" id="SFK89998.1"/>
    </source>
</evidence>
<organism evidence="4 5">
    <name type="scientific">Pseudovibrio ascidiaceicola</name>
    <dbReference type="NCBI Taxonomy" id="285279"/>
    <lineage>
        <taxon>Bacteria</taxon>
        <taxon>Pseudomonadati</taxon>
        <taxon>Pseudomonadota</taxon>
        <taxon>Alphaproteobacteria</taxon>
        <taxon>Hyphomicrobiales</taxon>
        <taxon>Stappiaceae</taxon>
        <taxon>Pseudovibrio</taxon>
    </lineage>
</organism>
<evidence type="ECO:0000256" key="1">
    <source>
        <dbReference type="ARBA" id="ARBA00006484"/>
    </source>
</evidence>
<dbReference type="Pfam" id="PF00106">
    <property type="entry name" value="adh_short"/>
    <property type="match status" value="1"/>
</dbReference>
<sequence length="283" mass="30440">MFKEALELGGLAVVTGAASGVGKASALRFAQQGLGVVLADLPGPRLEQAVKDVSAVASSSASVFGVPTDVSDESQVKTLADKAFEAGDVAVLMNNAGIEIPSSSWGEMENWRKLISVNLFGVIHGVHAFLPRMVDANRPAVVINTGSKQGITTPPGNPAYNTTKAGIKVISEQLSHELREANAPISVHLFVPGFTHTGINMAQYPEKPTDAWTSEQTVDYFLQRMAEDDFYILCPDNAVDSNTDKLRIAWAAGDLIENRPALSRWHPDYSEKFASFQKSGKIR</sequence>
<dbReference type="RefSeq" id="WP_093521985.1">
    <property type="nucleotide sequence ID" value="NZ_FOSK01000011.1"/>
</dbReference>
<proteinExistence type="inferred from homology"/>
<dbReference type="PROSITE" id="PS00061">
    <property type="entry name" value="ADH_SHORT"/>
    <property type="match status" value="1"/>
</dbReference>
<keyword evidence="2" id="KW-0560">Oxidoreductase</keyword>
<gene>
    <name evidence="4" type="ORF">SAMN04488518_11159</name>
</gene>
<protein>
    <submittedName>
        <fullName evidence="4">NAD(P)-dependent dehydrogenase, short-chain alcohol dehydrogenase family</fullName>
    </submittedName>
</protein>
<name>A0A1I4D8R7_9HYPH</name>
<evidence type="ECO:0000256" key="3">
    <source>
        <dbReference type="RuleBase" id="RU000363"/>
    </source>
</evidence>
<dbReference type="Proteomes" id="UP000199598">
    <property type="component" value="Unassembled WGS sequence"/>
</dbReference>
<dbReference type="PANTHER" id="PTHR43008:SF7">
    <property type="entry name" value="SHORT CHAIN DEHYDROGENASE_REDUCTASE (AFU_ORTHOLOGUE AFUA_2G00830)"/>
    <property type="match status" value="1"/>
</dbReference>
<dbReference type="InterPro" id="IPR036291">
    <property type="entry name" value="NAD(P)-bd_dom_sf"/>
</dbReference>
<dbReference type="EMBL" id="FOSK01000011">
    <property type="protein sequence ID" value="SFK89998.1"/>
    <property type="molecule type" value="Genomic_DNA"/>
</dbReference>
<comment type="caution">
    <text evidence="4">The sequence shown here is derived from an EMBL/GenBank/DDBJ whole genome shotgun (WGS) entry which is preliminary data.</text>
</comment>
<dbReference type="PRINTS" id="PR00080">
    <property type="entry name" value="SDRFAMILY"/>
</dbReference>
<reference evidence="4 5" key="1">
    <citation type="submission" date="2016-10" db="EMBL/GenBank/DDBJ databases">
        <authorList>
            <person name="Varghese N."/>
            <person name="Submissions S."/>
        </authorList>
    </citation>
    <scope>NUCLEOTIDE SEQUENCE [LARGE SCALE GENOMIC DNA]</scope>
    <source>
        <strain evidence="4 5">DSM 16392</strain>
    </source>
</reference>
<evidence type="ECO:0000313" key="5">
    <source>
        <dbReference type="Proteomes" id="UP000199598"/>
    </source>
</evidence>
<comment type="similarity">
    <text evidence="1 3">Belongs to the short-chain dehydrogenases/reductases (SDR) family.</text>
</comment>
<dbReference type="InterPro" id="IPR020904">
    <property type="entry name" value="Sc_DH/Rdtase_CS"/>
</dbReference>